<accession>A0ABC8C0Q3</accession>
<evidence type="ECO:0000313" key="3">
    <source>
        <dbReference type="Proteomes" id="UP000192251"/>
    </source>
</evidence>
<reference evidence="2 3" key="1">
    <citation type="submission" date="2017-04" db="EMBL/GenBank/DDBJ databases">
        <title>The complete genome sequence of Streptomyces albolongus YIM 101047, the producer of novel bafilomycins and novel odoriferous sesquiterpenoids.</title>
        <authorList>
            <person name="Yin M."/>
            <person name="Jiang Y."/>
        </authorList>
    </citation>
    <scope>NUCLEOTIDE SEQUENCE [LARGE SCALE GENOMIC DNA]</scope>
    <source>
        <strain evidence="2 3">YIM 101047</strain>
    </source>
</reference>
<protein>
    <submittedName>
        <fullName evidence="2">Uncharacterized protein</fullName>
    </submittedName>
</protein>
<dbReference type="AlphaFoldDB" id="A0ABC8C0Q3"/>
<organism evidence="2 3">
    <name type="scientific">Kitasatospora albolonga</name>
    <dbReference type="NCBI Taxonomy" id="68173"/>
    <lineage>
        <taxon>Bacteria</taxon>
        <taxon>Bacillati</taxon>
        <taxon>Actinomycetota</taxon>
        <taxon>Actinomycetes</taxon>
        <taxon>Kitasatosporales</taxon>
        <taxon>Streptomycetaceae</taxon>
        <taxon>Kitasatospora</taxon>
    </lineage>
</organism>
<gene>
    <name evidence="2" type="ORF">B7C62_28135</name>
</gene>
<evidence type="ECO:0000313" key="2">
    <source>
        <dbReference type="EMBL" id="ARF75693.1"/>
    </source>
</evidence>
<dbReference type="RefSeq" id="WP_084750285.1">
    <property type="nucleotide sequence ID" value="NZ_CP020563.1"/>
</dbReference>
<dbReference type="EMBL" id="CP020563">
    <property type="protein sequence ID" value="ARF75693.1"/>
    <property type="molecule type" value="Genomic_DNA"/>
</dbReference>
<feature type="region of interest" description="Disordered" evidence="1">
    <location>
        <begin position="1"/>
        <end position="24"/>
    </location>
</feature>
<dbReference type="Proteomes" id="UP000192251">
    <property type="component" value="Chromosome"/>
</dbReference>
<keyword evidence="3" id="KW-1185">Reference proteome</keyword>
<sequence length="66" mass="7182">MSDDTTTMVELHGGPLDGQTVPVDIDDDPWTAIISDGCAHPGGRSVYAPDSTGRWVWERDVPWDAL</sequence>
<proteinExistence type="predicted"/>
<dbReference type="KEGG" id="kab:B7C62_28135"/>
<evidence type="ECO:0000256" key="1">
    <source>
        <dbReference type="SAM" id="MobiDB-lite"/>
    </source>
</evidence>
<name>A0ABC8C0Q3_9ACTN</name>